<dbReference type="PANTHER" id="PTHR41700">
    <property type="entry name" value="GCN5-RELATED N-ACETYLTRANSFERASE"/>
    <property type="match status" value="1"/>
</dbReference>
<evidence type="ECO:0000313" key="1">
    <source>
        <dbReference type="EMBL" id="SPD86827.1"/>
    </source>
</evidence>
<dbReference type="AlphaFoldDB" id="A0A2N9JFD8"/>
<dbReference type="KEGG" id="mgg:MPLG2_1800"/>
<evidence type="ECO:0008006" key="3">
    <source>
        <dbReference type="Google" id="ProtNLM"/>
    </source>
</evidence>
<evidence type="ECO:0000313" key="2">
    <source>
        <dbReference type="Proteomes" id="UP000238164"/>
    </source>
</evidence>
<accession>A0A2N9JFD8</accession>
<dbReference type="InterPro" id="IPR016181">
    <property type="entry name" value="Acyl_CoA_acyltransferase"/>
</dbReference>
<protein>
    <recommendedName>
        <fullName evidence="3">N-acetyltransferase domain-containing protein</fullName>
    </recommendedName>
</protein>
<dbReference type="Proteomes" id="UP000238164">
    <property type="component" value="Chromosome 1"/>
</dbReference>
<organism evidence="1 2">
    <name type="scientific">Micropruina glycogenica</name>
    <dbReference type="NCBI Taxonomy" id="75385"/>
    <lineage>
        <taxon>Bacteria</taxon>
        <taxon>Bacillati</taxon>
        <taxon>Actinomycetota</taxon>
        <taxon>Actinomycetes</taxon>
        <taxon>Propionibacteriales</taxon>
        <taxon>Nocardioidaceae</taxon>
        <taxon>Micropruina</taxon>
    </lineage>
</organism>
<dbReference type="InterPro" id="IPR038764">
    <property type="entry name" value="GNAT_N_AcTrfase_prd"/>
</dbReference>
<sequence length="300" mass="32202">MPTGARCPARRLAAALTLARYVGHAVLMNADQPDVRIAEVTGHADRAAAAALLAEIWGVPVAETPVPIDLMVAFTHAGGCVLGAWVDDALIGVTVGFAGAPGSDRIYSYIAGVTRGFAGAGVGRQLKLAQRDWALQHAARYLVWTYDPLIRRNAHFNLNRLGGRVVDFVPDFYPEMSDAVNAGDLPDRFVVEWTLTEPVGGRPLPDSPAGAPVLLAPTAKAEPGVNREVLASLGDESSETAPPALRVWVPSDIEGLRTSDPAMGRRWRLAAREVFTALFEAGYRTRAVDRDGHYVFTREA</sequence>
<dbReference type="EMBL" id="LT985188">
    <property type="protein sequence ID" value="SPD86827.1"/>
    <property type="molecule type" value="Genomic_DNA"/>
</dbReference>
<dbReference type="Gene3D" id="3.40.630.30">
    <property type="match status" value="1"/>
</dbReference>
<reference evidence="1 2" key="1">
    <citation type="submission" date="2018-02" db="EMBL/GenBank/DDBJ databases">
        <authorList>
            <person name="Cohen D.B."/>
            <person name="Kent A.D."/>
        </authorList>
    </citation>
    <scope>NUCLEOTIDE SEQUENCE [LARGE SCALE GENOMIC DNA]</scope>
    <source>
        <strain evidence="1">1</strain>
    </source>
</reference>
<dbReference type="SUPFAM" id="SSF55729">
    <property type="entry name" value="Acyl-CoA N-acyltransferases (Nat)"/>
    <property type="match status" value="1"/>
</dbReference>
<gene>
    <name evidence="1" type="ORF">MPLG2_1800</name>
</gene>
<proteinExistence type="predicted"/>
<keyword evidence="2" id="KW-1185">Reference proteome</keyword>
<dbReference type="PANTHER" id="PTHR41700:SF1">
    <property type="entry name" value="N-ACETYLTRANSFERASE DOMAIN-CONTAINING PROTEIN"/>
    <property type="match status" value="1"/>
</dbReference>
<name>A0A2N9JFD8_9ACTN</name>